<comment type="caution">
    <text evidence="1">The sequence shown here is derived from an EMBL/GenBank/DDBJ whole genome shotgun (WGS) entry which is preliminary data.</text>
</comment>
<dbReference type="EMBL" id="AEVO01000053">
    <property type="protein sequence ID" value="EFY07046.1"/>
    <property type="molecule type" value="Genomic_DNA"/>
</dbReference>
<accession>E8LKC1</accession>
<dbReference type="Proteomes" id="UP000018458">
    <property type="component" value="Unassembled WGS sequence"/>
</dbReference>
<dbReference type="STRING" id="762983.HMPREF9444_01159"/>
<sequence>MRRLKLRKRYPDKAEKLIFYTALRQFDRRVLTIEGQFYQPVWRAFNFPSEQAFDEFLTTRKDGKTFNSLDELLNDLDA</sequence>
<reference evidence="1 2" key="1">
    <citation type="submission" date="2011-01" db="EMBL/GenBank/DDBJ databases">
        <authorList>
            <person name="Weinstock G."/>
            <person name="Sodergren E."/>
            <person name="Clifton S."/>
            <person name="Fulton L."/>
            <person name="Fulton B."/>
            <person name="Courtney L."/>
            <person name="Fronick C."/>
            <person name="Harrison M."/>
            <person name="Strong C."/>
            <person name="Farmer C."/>
            <person name="Delahaunty K."/>
            <person name="Markovic C."/>
            <person name="Hall O."/>
            <person name="Minx P."/>
            <person name="Tomlinson C."/>
            <person name="Mitreva M."/>
            <person name="Hou S."/>
            <person name="Chen J."/>
            <person name="Wollam A."/>
            <person name="Pepin K.H."/>
            <person name="Johnson M."/>
            <person name="Bhonagiri V."/>
            <person name="Zhang X."/>
            <person name="Suruliraj S."/>
            <person name="Warren W."/>
            <person name="Chinwalla A."/>
            <person name="Mardis E.R."/>
            <person name="Wilson R.K."/>
        </authorList>
    </citation>
    <scope>NUCLEOTIDE SEQUENCE [LARGE SCALE GENOMIC DNA]</scope>
    <source>
        <strain evidence="2">DSM 22608 / JCM 16073 / KCTC 15190 / YIT 12066</strain>
    </source>
</reference>
<dbReference type="AlphaFoldDB" id="E8LKC1"/>
<evidence type="ECO:0000313" key="2">
    <source>
        <dbReference type="Proteomes" id="UP000018458"/>
    </source>
</evidence>
<name>E8LKC1_SUCHY</name>
<keyword evidence="2" id="KW-1185">Reference proteome</keyword>
<evidence type="ECO:0000313" key="1">
    <source>
        <dbReference type="EMBL" id="EFY07046.1"/>
    </source>
</evidence>
<dbReference type="HOGENOM" id="CLU_2620716_0_0_6"/>
<dbReference type="RefSeq" id="WP_009143359.1">
    <property type="nucleotide sequence ID" value="NZ_GL830989.1"/>
</dbReference>
<gene>
    <name evidence="1" type="ORF">HMPREF9444_01159</name>
</gene>
<protein>
    <submittedName>
        <fullName evidence="1">Uncharacterized protein</fullName>
    </submittedName>
</protein>
<proteinExistence type="predicted"/>
<organism evidence="1 2">
    <name type="scientific">Succinatimonas hippei (strain DSM 22608 / JCM 16073 / KCTC 15190 / YIT 12066)</name>
    <dbReference type="NCBI Taxonomy" id="762983"/>
    <lineage>
        <taxon>Bacteria</taxon>
        <taxon>Pseudomonadati</taxon>
        <taxon>Pseudomonadota</taxon>
        <taxon>Gammaproteobacteria</taxon>
        <taxon>Aeromonadales</taxon>
        <taxon>Succinivibrionaceae</taxon>
        <taxon>Succinatimonas</taxon>
    </lineage>
</organism>